<gene>
    <name evidence="1" type="ORF">M5D45_21930</name>
</gene>
<dbReference type="RefSeq" id="WP_211942807.1">
    <property type="nucleotide sequence ID" value="NZ_CAJPVH010000004.1"/>
</dbReference>
<dbReference type="InterPro" id="IPR001753">
    <property type="entry name" value="Enoyl-CoA_hydra/iso"/>
</dbReference>
<organism evidence="1 2">
    <name type="scientific">Cupriavidus campinensis</name>
    <dbReference type="NCBI Taxonomy" id="151783"/>
    <lineage>
        <taxon>Bacteria</taxon>
        <taxon>Pseudomonadati</taxon>
        <taxon>Pseudomonadota</taxon>
        <taxon>Betaproteobacteria</taxon>
        <taxon>Burkholderiales</taxon>
        <taxon>Burkholderiaceae</taxon>
        <taxon>Cupriavidus</taxon>
    </lineage>
</organism>
<sequence>MTRDTPILLDRHDGWAEITLNRPETRNAIDMATAETLGEAIESLEREPALRAVVLRGANGAFCSGLDLKALQAHPDGMSGFAARWDRVHGGLMRSRKAWIVALERHAVNGGAALALAGDLLVCGAQAFLQIAEVRIGMNAPRNIAWLALRHGEAVAARLCLLGERVPASELLRLGIATEVIADADVVARAQALAATIAGFPADAVATIKGSLRAASTRLPPADWFDACADKEIRHG</sequence>
<dbReference type="KEGG" id="ccam:M5D45_21930"/>
<dbReference type="Pfam" id="PF00378">
    <property type="entry name" value="ECH_1"/>
    <property type="match status" value="1"/>
</dbReference>
<dbReference type="SUPFAM" id="SSF52096">
    <property type="entry name" value="ClpP/crotonase"/>
    <property type="match status" value="1"/>
</dbReference>
<dbReference type="PANTHER" id="PTHR43459">
    <property type="entry name" value="ENOYL-COA HYDRATASE"/>
    <property type="match status" value="1"/>
</dbReference>
<proteinExistence type="predicted"/>
<dbReference type="GO" id="GO:0003824">
    <property type="term" value="F:catalytic activity"/>
    <property type="evidence" value="ECO:0007669"/>
    <property type="project" value="UniProtKB-ARBA"/>
</dbReference>
<dbReference type="AlphaFoldDB" id="A0AAE9I5S5"/>
<reference evidence="1" key="1">
    <citation type="journal article" date="2022" name="Microbiol. Resour. Announc.">
        <title>Genome Sequence of Cupriavidus campinensis Strain G5, a Member of a Bacterial Consortium Capable of Polyethylene Degradation.</title>
        <authorList>
            <person name="Schneider B."/>
            <person name="Pfeiffer F."/>
            <person name="Dyall-Smith M."/>
            <person name="Kunte H.J."/>
        </authorList>
    </citation>
    <scope>NUCLEOTIDE SEQUENCE</scope>
    <source>
        <strain evidence="1">G5</strain>
    </source>
</reference>
<protein>
    <submittedName>
        <fullName evidence="1">Enoyl-CoA hydratase/isomerase family protein</fullName>
    </submittedName>
</protein>
<accession>A0AAE9I5S5</accession>
<evidence type="ECO:0000313" key="1">
    <source>
        <dbReference type="EMBL" id="URF07824.1"/>
    </source>
</evidence>
<dbReference type="Proteomes" id="UP001056132">
    <property type="component" value="Chromosome 2"/>
</dbReference>
<evidence type="ECO:0000313" key="2">
    <source>
        <dbReference type="Proteomes" id="UP001056132"/>
    </source>
</evidence>
<dbReference type="Gene3D" id="3.90.226.10">
    <property type="entry name" value="2-enoyl-CoA Hydratase, Chain A, domain 1"/>
    <property type="match status" value="1"/>
</dbReference>
<reference evidence="1" key="2">
    <citation type="submission" date="2022-05" db="EMBL/GenBank/DDBJ databases">
        <authorList>
            <person name="Kunte H.-J."/>
        </authorList>
    </citation>
    <scope>NUCLEOTIDE SEQUENCE</scope>
    <source>
        <strain evidence="1">G5</strain>
    </source>
</reference>
<dbReference type="PANTHER" id="PTHR43459:SF1">
    <property type="entry name" value="EG:BACN32G11.4 PROTEIN"/>
    <property type="match status" value="1"/>
</dbReference>
<dbReference type="EMBL" id="CP097331">
    <property type="protein sequence ID" value="URF07824.1"/>
    <property type="molecule type" value="Genomic_DNA"/>
</dbReference>
<dbReference type="InterPro" id="IPR029045">
    <property type="entry name" value="ClpP/crotonase-like_dom_sf"/>
</dbReference>
<dbReference type="CDD" id="cd06558">
    <property type="entry name" value="crotonase-like"/>
    <property type="match status" value="1"/>
</dbReference>
<name>A0AAE9I5S5_9BURK</name>